<dbReference type="RefSeq" id="WP_051124006.1">
    <property type="nucleotide sequence ID" value="NZ_LT615367.1"/>
</dbReference>
<dbReference type="SUPFAM" id="SSF51182">
    <property type="entry name" value="RmlC-like cupins"/>
    <property type="match status" value="1"/>
</dbReference>
<accession>A0A375A8D7</accession>
<organism evidence="1 2">
    <name type="scientific">Dickeya aquatica</name>
    <dbReference type="NCBI Taxonomy" id="1401087"/>
    <lineage>
        <taxon>Bacteria</taxon>
        <taxon>Pseudomonadati</taxon>
        <taxon>Pseudomonadota</taxon>
        <taxon>Gammaproteobacteria</taxon>
        <taxon>Enterobacterales</taxon>
        <taxon>Pectobacteriaceae</taxon>
        <taxon>Dickeya</taxon>
    </lineage>
</organism>
<protein>
    <submittedName>
        <fullName evidence="1">1,2-dihydroxy-3-keto-5-methylthiopentene dioxygenase</fullName>
        <ecNumber evidence="1">1.13.11.54</ecNumber>
    </submittedName>
</protein>
<proteinExistence type="predicted"/>
<dbReference type="KEGG" id="daq:DAQ1742_00825"/>
<sequence length="193" mass="22109">MAYLLKMSVENSSRIYLRTTDDEIIAEELRPYHVLFFHEEDILVADKASSPCCTLAERIKQRIPELNTYFVESSAVQVNANDPTALSLAAQSRAQYYQEHTHDENEAWFFQHGQAAFYLRLREYVYAIICTAGDFICVPGKTRHWFDAGAIPAFSGLRFYLTMNAPVISGDDIALRYPQIEHLYSLITLETVL</sequence>
<dbReference type="Proteomes" id="UP000294820">
    <property type="component" value="Chromosome 1"/>
</dbReference>
<dbReference type="Gene3D" id="2.60.120.10">
    <property type="entry name" value="Jelly Rolls"/>
    <property type="match status" value="1"/>
</dbReference>
<dbReference type="InterPro" id="IPR014710">
    <property type="entry name" value="RmlC-like_jellyroll"/>
</dbReference>
<gene>
    <name evidence="1" type="ORF">DAQ1742_00825</name>
</gene>
<dbReference type="InterPro" id="IPR011051">
    <property type="entry name" value="RmlC_Cupin_sf"/>
</dbReference>
<name>A0A375A8D7_9GAMM</name>
<dbReference type="EC" id="1.13.11.54" evidence="1"/>
<dbReference type="InterPro" id="IPR004313">
    <property type="entry name" value="ARD"/>
</dbReference>
<dbReference type="GO" id="GO:0010309">
    <property type="term" value="F:acireductone dioxygenase [iron(II)-requiring] activity"/>
    <property type="evidence" value="ECO:0007669"/>
    <property type="project" value="UniProtKB-EC"/>
</dbReference>
<evidence type="ECO:0000313" key="2">
    <source>
        <dbReference type="Proteomes" id="UP000294820"/>
    </source>
</evidence>
<reference evidence="1 2" key="1">
    <citation type="submission" date="2016-09" db="EMBL/GenBank/DDBJ databases">
        <authorList>
            <person name="Reverchon S."/>
            <person name="Nasser W."/>
            <person name="Leonard S."/>
            <person name="Brochier C."/>
            <person name="Duprey A."/>
        </authorList>
    </citation>
    <scope>NUCLEOTIDE SEQUENCE [LARGE SCALE GENOMIC DNA]</scope>
    <source>
        <strain evidence="1 2">174/2</strain>
    </source>
</reference>
<dbReference type="Pfam" id="PF03079">
    <property type="entry name" value="ARD"/>
    <property type="match status" value="1"/>
</dbReference>
<dbReference type="EMBL" id="LT615367">
    <property type="protein sequence ID" value="SLM61889.1"/>
    <property type="molecule type" value="Genomic_DNA"/>
</dbReference>
<dbReference type="AlphaFoldDB" id="A0A375A8D7"/>
<keyword evidence="1" id="KW-0223">Dioxygenase</keyword>
<keyword evidence="2" id="KW-1185">Reference proteome</keyword>
<keyword evidence="1" id="KW-0560">Oxidoreductase</keyword>
<evidence type="ECO:0000313" key="1">
    <source>
        <dbReference type="EMBL" id="SLM61889.1"/>
    </source>
</evidence>